<accession>S7N379</accession>
<organism evidence="2 3">
    <name type="scientific">Myotis brandtii</name>
    <name type="common">Brandt's bat</name>
    <dbReference type="NCBI Taxonomy" id="109478"/>
    <lineage>
        <taxon>Eukaryota</taxon>
        <taxon>Metazoa</taxon>
        <taxon>Chordata</taxon>
        <taxon>Craniata</taxon>
        <taxon>Vertebrata</taxon>
        <taxon>Euteleostomi</taxon>
        <taxon>Mammalia</taxon>
        <taxon>Eutheria</taxon>
        <taxon>Laurasiatheria</taxon>
        <taxon>Chiroptera</taxon>
        <taxon>Yangochiroptera</taxon>
        <taxon>Vespertilionidae</taxon>
        <taxon>Myotis</taxon>
    </lineage>
</organism>
<feature type="compositionally biased region" description="Polar residues" evidence="1">
    <location>
        <begin position="1"/>
        <end position="12"/>
    </location>
</feature>
<gene>
    <name evidence="2" type="ORF">D623_10000889</name>
</gene>
<evidence type="ECO:0000313" key="2">
    <source>
        <dbReference type="EMBL" id="EPQ10480.1"/>
    </source>
</evidence>
<sequence>MGGLNPQGQALNIMNPGRNPSVARMNHSTERCHGATATAAAAAEQQEGSAVMAAGLAGHAQFQQPQGR</sequence>
<proteinExistence type="predicted"/>
<dbReference type="Proteomes" id="UP000052978">
    <property type="component" value="Unassembled WGS sequence"/>
</dbReference>
<protein>
    <submittedName>
        <fullName evidence="2">CREB-binding protein</fullName>
    </submittedName>
</protein>
<evidence type="ECO:0000313" key="3">
    <source>
        <dbReference type="Proteomes" id="UP000052978"/>
    </source>
</evidence>
<dbReference type="EMBL" id="KE163001">
    <property type="protein sequence ID" value="EPQ10480.1"/>
    <property type="molecule type" value="Genomic_DNA"/>
</dbReference>
<feature type="region of interest" description="Disordered" evidence="1">
    <location>
        <begin position="1"/>
        <end position="25"/>
    </location>
</feature>
<dbReference type="AlphaFoldDB" id="S7N379"/>
<reference evidence="2 3" key="1">
    <citation type="journal article" date="2013" name="Nat. Commun.">
        <title>Genome analysis reveals insights into physiology and longevity of the Brandt's bat Myotis brandtii.</title>
        <authorList>
            <person name="Seim I."/>
            <person name="Fang X."/>
            <person name="Xiong Z."/>
            <person name="Lobanov A.V."/>
            <person name="Huang Z."/>
            <person name="Ma S."/>
            <person name="Feng Y."/>
            <person name="Turanov A.A."/>
            <person name="Zhu Y."/>
            <person name="Lenz T.L."/>
            <person name="Gerashchenko M.V."/>
            <person name="Fan D."/>
            <person name="Hee Yim S."/>
            <person name="Yao X."/>
            <person name="Jordan D."/>
            <person name="Xiong Y."/>
            <person name="Ma Y."/>
            <person name="Lyapunov A.N."/>
            <person name="Chen G."/>
            <person name="Kulakova O.I."/>
            <person name="Sun Y."/>
            <person name="Lee S.G."/>
            <person name="Bronson R.T."/>
            <person name="Moskalev A.A."/>
            <person name="Sunyaev S.R."/>
            <person name="Zhang G."/>
            <person name="Krogh A."/>
            <person name="Wang J."/>
            <person name="Gladyshev V.N."/>
        </authorList>
    </citation>
    <scope>NUCLEOTIDE SEQUENCE [LARGE SCALE GENOMIC DNA]</scope>
</reference>
<keyword evidence="3" id="KW-1185">Reference proteome</keyword>
<name>S7N379_MYOBR</name>
<evidence type="ECO:0000256" key="1">
    <source>
        <dbReference type="SAM" id="MobiDB-lite"/>
    </source>
</evidence>